<evidence type="ECO:0000259" key="1">
    <source>
        <dbReference type="Pfam" id="PF03358"/>
    </source>
</evidence>
<dbReference type="RefSeq" id="WP_071384464.1">
    <property type="nucleotide sequence ID" value="NZ_MLYO01000060.1"/>
</dbReference>
<dbReference type="PANTHER" id="PTHR30543:SF21">
    <property type="entry name" value="NAD(P)H-DEPENDENT FMN REDUCTASE LOT6"/>
    <property type="match status" value="1"/>
</dbReference>
<name>A0A1S2PSN7_9ACTN</name>
<organism evidence="2 3">
    <name type="scientific">Streptomyces monashensis</name>
    <dbReference type="NCBI Taxonomy" id="1678012"/>
    <lineage>
        <taxon>Bacteria</taxon>
        <taxon>Bacillati</taxon>
        <taxon>Actinomycetota</taxon>
        <taxon>Actinomycetes</taxon>
        <taxon>Kitasatosporales</taxon>
        <taxon>Streptomycetaceae</taxon>
        <taxon>Streptomyces</taxon>
    </lineage>
</organism>
<proteinExistence type="predicted"/>
<evidence type="ECO:0000313" key="3">
    <source>
        <dbReference type="Proteomes" id="UP000179642"/>
    </source>
</evidence>
<comment type="caution">
    <text evidence="2">The sequence shown here is derived from an EMBL/GenBank/DDBJ whole genome shotgun (WGS) entry which is preliminary data.</text>
</comment>
<feature type="domain" description="NADPH-dependent FMN reductase-like" evidence="1">
    <location>
        <begin position="5"/>
        <end position="149"/>
    </location>
</feature>
<dbReference type="InterPro" id="IPR050712">
    <property type="entry name" value="NAD(P)H-dep_reductase"/>
</dbReference>
<dbReference type="Gene3D" id="3.40.50.360">
    <property type="match status" value="1"/>
</dbReference>
<dbReference type="AlphaFoldDB" id="A0A1S2PSN7"/>
<dbReference type="GO" id="GO:0005829">
    <property type="term" value="C:cytosol"/>
    <property type="evidence" value="ECO:0007669"/>
    <property type="project" value="TreeGrafter"/>
</dbReference>
<dbReference type="EMBL" id="MLYO01000060">
    <property type="protein sequence ID" value="OIJ96829.1"/>
    <property type="molecule type" value="Genomic_DNA"/>
</dbReference>
<dbReference type="GO" id="GO:0010181">
    <property type="term" value="F:FMN binding"/>
    <property type="evidence" value="ECO:0007669"/>
    <property type="project" value="TreeGrafter"/>
</dbReference>
<protein>
    <recommendedName>
        <fullName evidence="1">NADPH-dependent FMN reductase-like domain-containing protein</fullName>
    </recommendedName>
</protein>
<sequence length="197" mass="20413">MRPIRIAALGGSLRTGSVSAAALRYCASRAAGAGAEVTLLTGADLVLPLYDPEAHVPSAAQLRLLAALRDADGVLLASPTYHGGMSGLLKNALDHTEGLARDRRRYLDGRSVGCLAVAWNEVAGASALTALRASAQALRGWAVPMGVVVPAATVFPAPDVCADPRTTRRLDILTDQVLDFAALRRRAATEPPVAAAL</sequence>
<evidence type="ECO:0000313" key="2">
    <source>
        <dbReference type="EMBL" id="OIJ96829.1"/>
    </source>
</evidence>
<gene>
    <name evidence="2" type="ORF">BIV23_31905</name>
</gene>
<reference evidence="2 3" key="1">
    <citation type="submission" date="2016-10" db="EMBL/GenBank/DDBJ databases">
        <title>Genome sequence of Streptomyces sp. MUSC 1.</title>
        <authorList>
            <person name="Lee L.-H."/>
            <person name="Ser H.-L."/>
            <person name="Law J.W.-F."/>
        </authorList>
    </citation>
    <scope>NUCLEOTIDE SEQUENCE [LARGE SCALE GENOMIC DNA]</scope>
    <source>
        <strain evidence="2 3">MUSC 1</strain>
    </source>
</reference>
<dbReference type="InterPro" id="IPR029039">
    <property type="entry name" value="Flavoprotein-like_sf"/>
</dbReference>
<accession>A0A1S2PSN7</accession>
<dbReference type="Pfam" id="PF03358">
    <property type="entry name" value="FMN_red"/>
    <property type="match status" value="1"/>
</dbReference>
<dbReference type="SUPFAM" id="SSF52218">
    <property type="entry name" value="Flavoproteins"/>
    <property type="match status" value="1"/>
</dbReference>
<keyword evidence="3" id="KW-1185">Reference proteome</keyword>
<dbReference type="GO" id="GO:0016491">
    <property type="term" value="F:oxidoreductase activity"/>
    <property type="evidence" value="ECO:0007669"/>
    <property type="project" value="InterPro"/>
</dbReference>
<dbReference type="InterPro" id="IPR005025">
    <property type="entry name" value="FMN_Rdtase-like_dom"/>
</dbReference>
<dbReference type="PANTHER" id="PTHR30543">
    <property type="entry name" value="CHROMATE REDUCTASE"/>
    <property type="match status" value="1"/>
</dbReference>
<dbReference type="Proteomes" id="UP000179642">
    <property type="component" value="Unassembled WGS sequence"/>
</dbReference>